<keyword evidence="1" id="KW-1133">Transmembrane helix</keyword>
<sequence>MGPGLFIIMIAAGAVLTFASDWEAEAVDLDLVGLILMAVGFLGTAVCTSVLRRRRTVVPPVAPTVTDDRRGLL</sequence>
<organism evidence="3 4">
    <name type="scientific">Streptomyces litmocidini</name>
    <dbReference type="NCBI Taxonomy" id="67318"/>
    <lineage>
        <taxon>Bacteria</taxon>
        <taxon>Bacillati</taxon>
        <taxon>Actinomycetota</taxon>
        <taxon>Actinomycetes</taxon>
        <taxon>Kitasatosporales</taxon>
        <taxon>Streptomycetaceae</taxon>
        <taxon>Streptomyces</taxon>
    </lineage>
</organism>
<evidence type="ECO:0000313" key="4">
    <source>
        <dbReference type="Proteomes" id="UP001611339"/>
    </source>
</evidence>
<evidence type="ECO:0000259" key="2">
    <source>
        <dbReference type="Pfam" id="PF20059"/>
    </source>
</evidence>
<feature type="transmembrane region" description="Helical" evidence="1">
    <location>
        <begin position="29"/>
        <end position="51"/>
    </location>
</feature>
<reference evidence="3 4" key="1">
    <citation type="submission" date="2024-10" db="EMBL/GenBank/DDBJ databases">
        <title>The Natural Products Discovery Center: Release of the First 8490 Sequenced Strains for Exploring Actinobacteria Biosynthetic Diversity.</title>
        <authorList>
            <person name="Kalkreuter E."/>
            <person name="Kautsar S.A."/>
            <person name="Yang D."/>
            <person name="Bader C.D."/>
            <person name="Teijaro C.N."/>
            <person name="Fluegel L."/>
            <person name="Davis C.M."/>
            <person name="Simpson J.R."/>
            <person name="Lauterbach L."/>
            <person name="Steele A.D."/>
            <person name="Gui C."/>
            <person name="Meng S."/>
            <person name="Li G."/>
            <person name="Viehrig K."/>
            <person name="Ye F."/>
            <person name="Su P."/>
            <person name="Kiefer A.F."/>
            <person name="Nichols A."/>
            <person name="Cepeda A.J."/>
            <person name="Yan W."/>
            <person name="Fan B."/>
            <person name="Jiang Y."/>
            <person name="Adhikari A."/>
            <person name="Zheng C.-J."/>
            <person name="Schuster L."/>
            <person name="Cowan T.M."/>
            <person name="Smanski M.J."/>
            <person name="Chevrette M.G."/>
            <person name="De Carvalho L.P.S."/>
            <person name="Shen B."/>
        </authorList>
    </citation>
    <scope>NUCLEOTIDE SEQUENCE [LARGE SCALE GENOMIC DNA]</scope>
    <source>
        <strain evidence="3 4">NPDC020602</strain>
    </source>
</reference>
<dbReference type="Proteomes" id="UP001611339">
    <property type="component" value="Unassembled WGS sequence"/>
</dbReference>
<name>A0ABW7TYZ0_9ACTN</name>
<keyword evidence="1" id="KW-0472">Membrane</keyword>
<keyword evidence="1" id="KW-0812">Transmembrane</keyword>
<keyword evidence="4" id="KW-1185">Reference proteome</keyword>
<comment type="caution">
    <text evidence="3">The sequence shown here is derived from an EMBL/GenBank/DDBJ whole genome shotgun (WGS) entry which is preliminary data.</text>
</comment>
<accession>A0ABW7TYZ0</accession>
<evidence type="ECO:0000313" key="3">
    <source>
        <dbReference type="EMBL" id="MFI1712598.1"/>
    </source>
</evidence>
<gene>
    <name evidence="3" type="ORF">ACH407_03310</name>
</gene>
<dbReference type="RefSeq" id="WP_123459356.1">
    <property type="nucleotide sequence ID" value="NZ_JBIRUI010000001.1"/>
</dbReference>
<dbReference type="EMBL" id="JBIRUI010000001">
    <property type="protein sequence ID" value="MFI1712598.1"/>
    <property type="molecule type" value="Genomic_DNA"/>
</dbReference>
<proteinExistence type="predicted"/>
<dbReference type="InterPro" id="IPR045597">
    <property type="entry name" value="DUF6458"/>
</dbReference>
<dbReference type="Pfam" id="PF20059">
    <property type="entry name" value="DUF6458"/>
    <property type="match status" value="1"/>
</dbReference>
<evidence type="ECO:0000256" key="1">
    <source>
        <dbReference type="SAM" id="Phobius"/>
    </source>
</evidence>
<feature type="domain" description="DUF6458" evidence="2">
    <location>
        <begin position="1"/>
        <end position="58"/>
    </location>
</feature>
<protein>
    <submittedName>
        <fullName evidence="3">DUF6458 family protein</fullName>
    </submittedName>
</protein>